<feature type="region of interest" description="Disordered" evidence="1">
    <location>
        <begin position="82"/>
        <end position="107"/>
    </location>
</feature>
<name>A0A284REB5_ARMOS</name>
<organism evidence="2 3">
    <name type="scientific">Armillaria ostoyae</name>
    <name type="common">Armillaria root rot fungus</name>
    <dbReference type="NCBI Taxonomy" id="47428"/>
    <lineage>
        <taxon>Eukaryota</taxon>
        <taxon>Fungi</taxon>
        <taxon>Dikarya</taxon>
        <taxon>Basidiomycota</taxon>
        <taxon>Agaricomycotina</taxon>
        <taxon>Agaricomycetes</taxon>
        <taxon>Agaricomycetidae</taxon>
        <taxon>Agaricales</taxon>
        <taxon>Marasmiineae</taxon>
        <taxon>Physalacriaceae</taxon>
        <taxon>Armillaria</taxon>
    </lineage>
</organism>
<sequence length="107" mass="11984">MVHLRGSVQLIEATAREQLRPKAQSWRIRTLLAFATTMVLLAASYSVARSCLCAFALSRRNSPAKRKCGIKMLFSHYGDSTCHKNTLSPRGENQTARRRSHAPKANQ</sequence>
<dbReference type="AlphaFoldDB" id="A0A284REB5"/>
<reference evidence="3" key="1">
    <citation type="journal article" date="2017" name="Nat. Ecol. Evol.">
        <title>Genome expansion and lineage-specific genetic innovations in the forest pathogenic fungi Armillaria.</title>
        <authorList>
            <person name="Sipos G."/>
            <person name="Prasanna A.N."/>
            <person name="Walter M.C."/>
            <person name="O'Connor E."/>
            <person name="Balint B."/>
            <person name="Krizsan K."/>
            <person name="Kiss B."/>
            <person name="Hess J."/>
            <person name="Varga T."/>
            <person name="Slot J."/>
            <person name="Riley R."/>
            <person name="Boka B."/>
            <person name="Rigling D."/>
            <person name="Barry K."/>
            <person name="Lee J."/>
            <person name="Mihaltcheva S."/>
            <person name="LaButti K."/>
            <person name="Lipzen A."/>
            <person name="Waldron R."/>
            <person name="Moloney N.M."/>
            <person name="Sperisen C."/>
            <person name="Kredics L."/>
            <person name="Vagvoelgyi C."/>
            <person name="Patrignani A."/>
            <person name="Fitzpatrick D."/>
            <person name="Nagy I."/>
            <person name="Doyle S."/>
            <person name="Anderson J.B."/>
            <person name="Grigoriev I.V."/>
            <person name="Gueldener U."/>
            <person name="Muensterkoetter M."/>
            <person name="Nagy L.G."/>
        </authorList>
    </citation>
    <scope>NUCLEOTIDE SEQUENCE [LARGE SCALE GENOMIC DNA]</scope>
    <source>
        <strain evidence="3">C18/9</strain>
    </source>
</reference>
<feature type="compositionally biased region" description="Basic residues" evidence="1">
    <location>
        <begin position="96"/>
        <end position="107"/>
    </location>
</feature>
<gene>
    <name evidence="2" type="ORF">ARMOST_10440</name>
</gene>
<evidence type="ECO:0000313" key="2">
    <source>
        <dbReference type="EMBL" id="SJL07097.1"/>
    </source>
</evidence>
<accession>A0A284REB5</accession>
<dbReference type="Proteomes" id="UP000219338">
    <property type="component" value="Unassembled WGS sequence"/>
</dbReference>
<feature type="compositionally biased region" description="Polar residues" evidence="1">
    <location>
        <begin position="83"/>
        <end position="94"/>
    </location>
</feature>
<dbReference type="EMBL" id="FUEG01000007">
    <property type="protein sequence ID" value="SJL07097.1"/>
    <property type="molecule type" value="Genomic_DNA"/>
</dbReference>
<keyword evidence="3" id="KW-1185">Reference proteome</keyword>
<protein>
    <submittedName>
        <fullName evidence="2">Uncharacterized protein</fullName>
    </submittedName>
</protein>
<evidence type="ECO:0000313" key="3">
    <source>
        <dbReference type="Proteomes" id="UP000219338"/>
    </source>
</evidence>
<evidence type="ECO:0000256" key="1">
    <source>
        <dbReference type="SAM" id="MobiDB-lite"/>
    </source>
</evidence>
<proteinExistence type="predicted"/>